<comment type="function">
    <text evidence="3 14 16">Endonuclease that specifically degrades the RNA of RNA-DNA hybrids.</text>
</comment>
<keyword evidence="10 14" id="KW-0479">Metal-binding</keyword>
<keyword evidence="19" id="KW-1185">Reference proteome</keyword>
<comment type="cofactor">
    <cofactor evidence="14 15">
        <name>Mn(2+)</name>
        <dbReference type="ChEBI" id="CHEBI:29035"/>
    </cofactor>
    <cofactor evidence="14 15">
        <name>Mg(2+)</name>
        <dbReference type="ChEBI" id="CHEBI:18420"/>
    </cofactor>
    <text evidence="14 15">Manganese or magnesium. Binds 1 divalent metal ion per monomer in the absence of substrate. May bind a second metal ion after substrate binding.</text>
</comment>
<sequence>MRPDGLDDAMVLAPPAAERVEVGGAVADGGETAAIGLPASLVPSARSRAASRPVRLVAGVDEAGRGPLAGPLAVAAVILDPRRRIRGLDDSKKLTEARREALYEKIVERALAWHVVLVEVEEIDRINIFQATMAGMCRAVAGLQLAAHEALVDGNQLPKALSCPGRAIVGGDALEPAISAASILAKVTRDRLMCVMDGRYPGYGFASHKGYSTPEHFAALQRLGPCPLHRRSFAPVKLLCDQGRLF</sequence>
<evidence type="ECO:0000313" key="19">
    <source>
        <dbReference type="Proteomes" id="UP001381174"/>
    </source>
</evidence>
<comment type="similarity">
    <text evidence="5 14 16">Belongs to the RNase HII family.</text>
</comment>
<evidence type="ECO:0000256" key="5">
    <source>
        <dbReference type="ARBA" id="ARBA00007383"/>
    </source>
</evidence>
<evidence type="ECO:0000313" key="18">
    <source>
        <dbReference type="EMBL" id="MEI7036387.1"/>
    </source>
</evidence>
<evidence type="ECO:0000256" key="12">
    <source>
        <dbReference type="ARBA" id="ARBA00022801"/>
    </source>
</evidence>
<dbReference type="Gene3D" id="3.30.420.10">
    <property type="entry name" value="Ribonuclease H-like superfamily/Ribonuclease H"/>
    <property type="match status" value="1"/>
</dbReference>
<evidence type="ECO:0000256" key="8">
    <source>
        <dbReference type="ARBA" id="ARBA00022490"/>
    </source>
</evidence>
<gene>
    <name evidence="14 18" type="primary">rnhB</name>
    <name evidence="18" type="ORF">WAT24_06420</name>
</gene>
<feature type="domain" description="RNase H type-2" evidence="17">
    <location>
        <begin position="55"/>
        <end position="245"/>
    </location>
</feature>
<dbReference type="RefSeq" id="WP_336807004.1">
    <property type="nucleotide sequence ID" value="NZ_JBBBNY010000003.1"/>
</dbReference>
<feature type="binding site" evidence="14 15">
    <location>
        <position position="61"/>
    </location>
    <ligand>
        <name>a divalent metal cation</name>
        <dbReference type="ChEBI" id="CHEBI:60240"/>
    </ligand>
</feature>
<dbReference type="NCBIfam" id="NF000596">
    <property type="entry name" value="PRK00015.1-4"/>
    <property type="match status" value="1"/>
</dbReference>
<evidence type="ECO:0000256" key="6">
    <source>
        <dbReference type="ARBA" id="ARBA00012180"/>
    </source>
</evidence>
<dbReference type="InterPro" id="IPR012337">
    <property type="entry name" value="RNaseH-like_sf"/>
</dbReference>
<comment type="catalytic activity">
    <reaction evidence="1 14 15 16">
        <text>Endonucleolytic cleavage to 5'-phosphomonoester.</text>
        <dbReference type="EC" id="3.1.26.4"/>
    </reaction>
</comment>
<keyword evidence="13 14" id="KW-0464">Manganese</keyword>
<evidence type="ECO:0000256" key="15">
    <source>
        <dbReference type="PROSITE-ProRule" id="PRU01319"/>
    </source>
</evidence>
<dbReference type="InterPro" id="IPR022898">
    <property type="entry name" value="RNase_HII"/>
</dbReference>
<feature type="binding site" evidence="14 15">
    <location>
        <position position="62"/>
    </location>
    <ligand>
        <name>a divalent metal cation</name>
        <dbReference type="ChEBI" id="CHEBI:60240"/>
    </ligand>
</feature>
<evidence type="ECO:0000256" key="10">
    <source>
        <dbReference type="ARBA" id="ARBA00022723"/>
    </source>
</evidence>
<keyword evidence="9 14" id="KW-0540">Nuclease</keyword>
<comment type="subcellular location">
    <subcellularLocation>
        <location evidence="4 14">Cytoplasm</location>
    </subcellularLocation>
</comment>
<dbReference type="PANTHER" id="PTHR10954:SF18">
    <property type="entry name" value="RIBONUCLEASE HII"/>
    <property type="match status" value="1"/>
</dbReference>
<accession>A0ABU8JBD9</accession>
<proteinExistence type="inferred from homology"/>
<evidence type="ECO:0000256" key="3">
    <source>
        <dbReference type="ARBA" id="ARBA00004065"/>
    </source>
</evidence>
<dbReference type="InterPro" id="IPR024567">
    <property type="entry name" value="RNase_HII/HIII_dom"/>
</dbReference>
<name>A0ABU8JBD9_9GAMM</name>
<protein>
    <recommendedName>
        <fullName evidence="7 14">Ribonuclease HII</fullName>
        <shortName evidence="14">RNase HII</shortName>
        <ecNumber evidence="6 14">3.1.26.4</ecNumber>
    </recommendedName>
</protein>
<dbReference type="CDD" id="cd07182">
    <property type="entry name" value="RNase_HII_bacteria_HII_like"/>
    <property type="match status" value="1"/>
</dbReference>
<dbReference type="SUPFAM" id="SSF53098">
    <property type="entry name" value="Ribonuclease H-like"/>
    <property type="match status" value="1"/>
</dbReference>
<dbReference type="EC" id="3.1.26.4" evidence="6 14"/>
<evidence type="ECO:0000256" key="7">
    <source>
        <dbReference type="ARBA" id="ARBA00019179"/>
    </source>
</evidence>
<comment type="caution">
    <text evidence="18">The sequence shown here is derived from an EMBL/GenBank/DDBJ whole genome shotgun (WGS) entry which is preliminary data.</text>
</comment>
<evidence type="ECO:0000256" key="11">
    <source>
        <dbReference type="ARBA" id="ARBA00022759"/>
    </source>
</evidence>
<dbReference type="Proteomes" id="UP001381174">
    <property type="component" value="Unassembled WGS sequence"/>
</dbReference>
<keyword evidence="8 14" id="KW-0963">Cytoplasm</keyword>
<dbReference type="NCBIfam" id="NF000595">
    <property type="entry name" value="PRK00015.1-3"/>
    <property type="match status" value="1"/>
</dbReference>
<evidence type="ECO:0000256" key="13">
    <source>
        <dbReference type="ARBA" id="ARBA00023211"/>
    </source>
</evidence>
<feature type="binding site" evidence="14 15">
    <location>
        <position position="153"/>
    </location>
    <ligand>
        <name>a divalent metal cation</name>
        <dbReference type="ChEBI" id="CHEBI:60240"/>
    </ligand>
</feature>
<dbReference type="Pfam" id="PF01351">
    <property type="entry name" value="RNase_HII"/>
    <property type="match status" value="1"/>
</dbReference>
<reference evidence="18 19" key="1">
    <citation type="journal article" date="2014" name="Int. J. Syst. Evol. Microbiol.">
        <title>Fulvimonas yonginensis sp. nov., isolated from greenhouse soil, and emended description of the genus Fulvimonas.</title>
        <authorList>
            <person name="Ahn J.H."/>
            <person name="Kim S.J."/>
            <person name="Weon H.Y."/>
            <person name="Hong S.B."/>
            <person name="Seok S.J."/>
            <person name="Kwon S.W."/>
        </authorList>
    </citation>
    <scope>NUCLEOTIDE SEQUENCE [LARGE SCALE GENOMIC DNA]</scope>
    <source>
        <strain evidence="18 19">KACC 16952</strain>
    </source>
</reference>
<dbReference type="InterPro" id="IPR036397">
    <property type="entry name" value="RNaseH_sf"/>
</dbReference>
<evidence type="ECO:0000256" key="2">
    <source>
        <dbReference type="ARBA" id="ARBA00001946"/>
    </source>
</evidence>
<comment type="cofactor">
    <cofactor evidence="2">
        <name>Mg(2+)</name>
        <dbReference type="ChEBI" id="CHEBI:18420"/>
    </cofactor>
</comment>
<dbReference type="InterPro" id="IPR001352">
    <property type="entry name" value="RNase_HII/HIII"/>
</dbReference>
<dbReference type="GO" id="GO:0004523">
    <property type="term" value="F:RNA-DNA hybrid ribonuclease activity"/>
    <property type="evidence" value="ECO:0007669"/>
    <property type="project" value="UniProtKB-EC"/>
</dbReference>
<dbReference type="HAMAP" id="MF_00052_B">
    <property type="entry name" value="RNase_HII_B"/>
    <property type="match status" value="1"/>
</dbReference>
<dbReference type="PANTHER" id="PTHR10954">
    <property type="entry name" value="RIBONUCLEASE H2 SUBUNIT A"/>
    <property type="match status" value="1"/>
</dbReference>
<evidence type="ECO:0000256" key="4">
    <source>
        <dbReference type="ARBA" id="ARBA00004496"/>
    </source>
</evidence>
<evidence type="ECO:0000259" key="17">
    <source>
        <dbReference type="PROSITE" id="PS51975"/>
    </source>
</evidence>
<evidence type="ECO:0000256" key="9">
    <source>
        <dbReference type="ARBA" id="ARBA00022722"/>
    </source>
</evidence>
<evidence type="ECO:0000256" key="16">
    <source>
        <dbReference type="RuleBase" id="RU003515"/>
    </source>
</evidence>
<dbReference type="PROSITE" id="PS51975">
    <property type="entry name" value="RNASE_H_2"/>
    <property type="match status" value="1"/>
</dbReference>
<keyword evidence="11 14" id="KW-0255">Endonuclease</keyword>
<keyword evidence="12 14" id="KW-0378">Hydrolase</keyword>
<evidence type="ECO:0000256" key="14">
    <source>
        <dbReference type="HAMAP-Rule" id="MF_00052"/>
    </source>
</evidence>
<organism evidence="18 19">
    <name type="scientific">Fulvimonas yonginensis</name>
    <dbReference type="NCBI Taxonomy" id="1495200"/>
    <lineage>
        <taxon>Bacteria</taxon>
        <taxon>Pseudomonadati</taxon>
        <taxon>Pseudomonadota</taxon>
        <taxon>Gammaproteobacteria</taxon>
        <taxon>Lysobacterales</taxon>
        <taxon>Rhodanobacteraceae</taxon>
        <taxon>Fulvimonas</taxon>
    </lineage>
</organism>
<evidence type="ECO:0000256" key="1">
    <source>
        <dbReference type="ARBA" id="ARBA00000077"/>
    </source>
</evidence>
<dbReference type="EMBL" id="JBBBNY010000003">
    <property type="protein sequence ID" value="MEI7036387.1"/>
    <property type="molecule type" value="Genomic_DNA"/>
</dbReference>